<dbReference type="Pfam" id="PF08205">
    <property type="entry name" value="C2-set_2"/>
    <property type="match status" value="1"/>
</dbReference>
<gene>
    <name evidence="3" type="ORF">E2C01_064658</name>
</gene>
<organism evidence="3 4">
    <name type="scientific">Portunus trituberculatus</name>
    <name type="common">Swimming crab</name>
    <name type="synonym">Neptunus trituberculatus</name>
    <dbReference type="NCBI Taxonomy" id="210409"/>
    <lineage>
        <taxon>Eukaryota</taxon>
        <taxon>Metazoa</taxon>
        <taxon>Ecdysozoa</taxon>
        <taxon>Arthropoda</taxon>
        <taxon>Crustacea</taxon>
        <taxon>Multicrustacea</taxon>
        <taxon>Malacostraca</taxon>
        <taxon>Eumalacostraca</taxon>
        <taxon>Eucarida</taxon>
        <taxon>Decapoda</taxon>
        <taxon>Pleocyemata</taxon>
        <taxon>Brachyura</taxon>
        <taxon>Eubrachyura</taxon>
        <taxon>Portunoidea</taxon>
        <taxon>Portunidae</taxon>
        <taxon>Portuninae</taxon>
        <taxon>Portunus</taxon>
    </lineage>
</organism>
<keyword evidence="4" id="KW-1185">Reference proteome</keyword>
<evidence type="ECO:0000259" key="2">
    <source>
        <dbReference type="PROSITE" id="PS50835"/>
    </source>
</evidence>
<evidence type="ECO:0000313" key="4">
    <source>
        <dbReference type="Proteomes" id="UP000324222"/>
    </source>
</evidence>
<evidence type="ECO:0000256" key="1">
    <source>
        <dbReference type="ARBA" id="ARBA00023157"/>
    </source>
</evidence>
<dbReference type="InterPro" id="IPR013783">
    <property type="entry name" value="Ig-like_fold"/>
</dbReference>
<dbReference type="SUPFAM" id="SSF48726">
    <property type="entry name" value="Immunoglobulin"/>
    <property type="match status" value="1"/>
</dbReference>
<comment type="caution">
    <text evidence="3">The sequence shown here is derived from an EMBL/GenBank/DDBJ whole genome shotgun (WGS) entry which is preliminary data.</text>
</comment>
<name>A0A5B7HKY6_PORTR</name>
<reference evidence="3 4" key="1">
    <citation type="submission" date="2019-05" db="EMBL/GenBank/DDBJ databases">
        <title>Another draft genome of Portunus trituberculatus and its Hox gene families provides insights of decapod evolution.</title>
        <authorList>
            <person name="Jeong J.-H."/>
            <person name="Song I."/>
            <person name="Kim S."/>
            <person name="Choi T."/>
            <person name="Kim D."/>
            <person name="Ryu S."/>
            <person name="Kim W."/>
        </authorList>
    </citation>
    <scope>NUCLEOTIDE SEQUENCE [LARGE SCALE GENOMIC DNA]</scope>
    <source>
        <tissue evidence="3">Muscle</tissue>
    </source>
</reference>
<dbReference type="EMBL" id="VSRR010031079">
    <property type="protein sequence ID" value="MPC70409.1"/>
    <property type="molecule type" value="Genomic_DNA"/>
</dbReference>
<dbReference type="InterPro" id="IPR036179">
    <property type="entry name" value="Ig-like_dom_sf"/>
</dbReference>
<feature type="domain" description="Ig-like" evidence="2">
    <location>
        <begin position="1"/>
        <end position="38"/>
    </location>
</feature>
<dbReference type="InterPro" id="IPR013162">
    <property type="entry name" value="CD80_C2-set"/>
</dbReference>
<dbReference type="PROSITE" id="PS50835">
    <property type="entry name" value="IG_LIKE"/>
    <property type="match status" value="1"/>
</dbReference>
<protein>
    <recommendedName>
        <fullName evidence="2">Ig-like domain-containing protein</fullName>
    </recommendedName>
</protein>
<evidence type="ECO:0000313" key="3">
    <source>
        <dbReference type="EMBL" id="MPC70409.1"/>
    </source>
</evidence>
<dbReference type="AlphaFoldDB" id="A0A5B7HKY6"/>
<accession>A0A5B7HKY6</accession>
<proteinExistence type="predicted"/>
<keyword evidence="1" id="KW-1015">Disulfide bond</keyword>
<dbReference type="Gene3D" id="2.60.40.10">
    <property type="entry name" value="Immunoglobulins"/>
    <property type="match status" value="1"/>
</dbReference>
<dbReference type="Proteomes" id="UP000324222">
    <property type="component" value="Unassembled WGS sequence"/>
</dbReference>
<dbReference type="InterPro" id="IPR007110">
    <property type="entry name" value="Ig-like_dom"/>
</dbReference>
<dbReference type="OrthoDB" id="8825892at2759"/>
<sequence length="69" mass="7880">MVKILAPQGELVEGRHYKVVCEASGSRPKAEITWWKDGMLMTDATTQHQVHAGCFINFRPMLYYATRPL</sequence>